<name>A0A8H4LH31_9HYPO</name>
<reference evidence="1 2" key="1">
    <citation type="submission" date="2020-01" db="EMBL/GenBank/DDBJ databases">
        <title>Identification and distribution of gene clusters putatively required for synthesis of sphingolipid metabolism inhibitors in phylogenetically diverse species of the filamentous fungus Fusarium.</title>
        <authorList>
            <person name="Kim H.-S."/>
            <person name="Busman M."/>
            <person name="Brown D.W."/>
            <person name="Divon H."/>
            <person name="Uhlig S."/>
            <person name="Proctor R.H."/>
        </authorList>
    </citation>
    <scope>NUCLEOTIDE SEQUENCE [LARGE SCALE GENOMIC DNA]</scope>
    <source>
        <strain evidence="1 2">NRRL 20459</strain>
    </source>
</reference>
<evidence type="ECO:0000313" key="2">
    <source>
        <dbReference type="Proteomes" id="UP000554235"/>
    </source>
</evidence>
<comment type="caution">
    <text evidence="1">The sequence shown here is derived from an EMBL/GenBank/DDBJ whole genome shotgun (WGS) entry which is preliminary data.</text>
</comment>
<accession>A0A8H4LH31</accession>
<dbReference type="Proteomes" id="UP000554235">
    <property type="component" value="Unassembled WGS sequence"/>
</dbReference>
<evidence type="ECO:0008006" key="3">
    <source>
        <dbReference type="Google" id="ProtNLM"/>
    </source>
</evidence>
<keyword evidence="2" id="KW-1185">Reference proteome</keyword>
<gene>
    <name evidence="1" type="ORF">FALBO_5171</name>
</gene>
<sequence length="566" mass="64919">METGKESPIAMETDKECHFLRLSTEIIFQIFDNVHPSSHLDLAFTCSTLYHHAKPVLDRHRTAHAEPVASDMFPETVLKLLKSAATEDIEAWHVRELEFWGTRRNWGQWQPWDDDLMMPLSDDSDEEDAEPQVEKEDILEYFRMASQLWDISDDDYEDAREELECGKDGFIKMLLVASCPRLHSIRFVRGNYDQHASLQWMTKAINWSMASGKWPPGFTSLRNVAVGVPAIPVWYQEVERDASDFAALFNLPAIDSIYMSDLIDESDDYRYEYAAAKYSLKPRSSTVKHIYLDRSLLTYELREAILDAPIALESMTIRVDNATELEFDSMDHYVDQVAINHPDSFRKLTFYNPVGLSFDHCDFCLPETLYEFEGLKQVSLTASDMELDVAGKYDYNQTEQSFIDVFKDQPLPPSIEVLMIWGKPGMCMRFEDGELEPIQVFDEGISAMIKSGRYKNLKVIYLDHVESSTDTPHKELCFQKSIAAGREAGVYVYTLTNRDDGGYWKEFPATPDEFDLKSGQSGDRPKSWKINRVNGEWDHPGCEGCGECGSCLRVYPKEIWKSLAAP</sequence>
<evidence type="ECO:0000313" key="1">
    <source>
        <dbReference type="EMBL" id="KAF4467937.1"/>
    </source>
</evidence>
<dbReference type="OrthoDB" id="3644718at2759"/>
<organism evidence="1 2">
    <name type="scientific">Fusarium albosuccineum</name>
    <dbReference type="NCBI Taxonomy" id="1237068"/>
    <lineage>
        <taxon>Eukaryota</taxon>
        <taxon>Fungi</taxon>
        <taxon>Dikarya</taxon>
        <taxon>Ascomycota</taxon>
        <taxon>Pezizomycotina</taxon>
        <taxon>Sordariomycetes</taxon>
        <taxon>Hypocreomycetidae</taxon>
        <taxon>Hypocreales</taxon>
        <taxon>Nectriaceae</taxon>
        <taxon>Fusarium</taxon>
        <taxon>Fusarium decemcellulare species complex</taxon>
    </lineage>
</organism>
<dbReference type="EMBL" id="JAADYS010000679">
    <property type="protein sequence ID" value="KAF4467937.1"/>
    <property type="molecule type" value="Genomic_DNA"/>
</dbReference>
<protein>
    <recommendedName>
        <fullName evidence="3">F-box domain-containing protein</fullName>
    </recommendedName>
</protein>
<proteinExistence type="predicted"/>
<dbReference type="AlphaFoldDB" id="A0A8H4LH31"/>